<comment type="caution">
    <text evidence="1">The sequence shown here is derived from an EMBL/GenBank/DDBJ whole genome shotgun (WGS) entry which is preliminary data.</text>
</comment>
<gene>
    <name evidence="1" type="primary">metW</name>
    <name evidence="1" type="ORF">MNKW57_02500</name>
</gene>
<proteinExistence type="predicted"/>
<evidence type="ECO:0000313" key="2">
    <source>
        <dbReference type="Proteomes" id="UP001224392"/>
    </source>
</evidence>
<dbReference type="PANTHER" id="PTHR42912">
    <property type="entry name" value="METHYLTRANSFERASE"/>
    <property type="match status" value="1"/>
</dbReference>
<dbReference type="SUPFAM" id="SSF53335">
    <property type="entry name" value="S-adenosyl-L-methionine-dependent methyltransferases"/>
    <property type="match status" value="1"/>
</dbReference>
<accession>A0ABQ6LV00</accession>
<dbReference type="EMBL" id="BSYJ01000001">
    <property type="protein sequence ID" value="GMG85929.1"/>
    <property type="molecule type" value="Genomic_DNA"/>
</dbReference>
<dbReference type="PANTHER" id="PTHR42912:SF58">
    <property type="entry name" value="BLR1400 PROTEIN"/>
    <property type="match status" value="1"/>
</dbReference>
<dbReference type="NCBIfam" id="TIGR02081">
    <property type="entry name" value="metW"/>
    <property type="match status" value="1"/>
</dbReference>
<protein>
    <submittedName>
        <fullName evidence="1">Methionine biosynthesis protein MetW</fullName>
    </submittedName>
</protein>
<keyword evidence="2" id="KW-1185">Reference proteome</keyword>
<dbReference type="InterPro" id="IPR010743">
    <property type="entry name" value="Methionine_synth_MetW"/>
</dbReference>
<name>A0ABQ6LV00_9GAMM</name>
<dbReference type="InterPro" id="IPR050508">
    <property type="entry name" value="Methyltransf_Superfamily"/>
</dbReference>
<sequence>MRTDLNLIRDWIAAGSRVLDLGCGDGTLLESLARDKQVRGYGLEIDPLQIERCVARGVSVLEQNLDRGLGNFADASFDTVVMTQALQTLRYPHHAVEEMLRVGKQCIITFPNFGHWQARLQLAFGGRMPVSKRLPYEWYDTPNIHFCTFRDFEVLCRENGWHILRRQVVSATWPGRLLKDWMPNLFGETAIYHLARSADLSLD</sequence>
<reference evidence="1 2" key="1">
    <citation type="submission" date="2023-04" db="EMBL/GenBank/DDBJ databases">
        <title>Marinobulbifer ophiurae gen. nov., sp. Nov., isolate from tissue of brittle star Ophioplocus japonicus.</title>
        <authorList>
            <person name="Kawano K."/>
            <person name="Sawayama S."/>
            <person name="Nakagawa S."/>
        </authorList>
    </citation>
    <scope>NUCLEOTIDE SEQUENCE [LARGE SCALE GENOMIC DNA]</scope>
    <source>
        <strain evidence="1 2">NKW57</strain>
    </source>
</reference>
<dbReference type="InterPro" id="IPR029063">
    <property type="entry name" value="SAM-dependent_MTases_sf"/>
</dbReference>
<evidence type="ECO:0000313" key="1">
    <source>
        <dbReference type="EMBL" id="GMG85929.1"/>
    </source>
</evidence>
<dbReference type="Proteomes" id="UP001224392">
    <property type="component" value="Unassembled WGS sequence"/>
</dbReference>
<organism evidence="1 2">
    <name type="scientific">Biformimicrobium ophioploci</name>
    <dbReference type="NCBI Taxonomy" id="3036711"/>
    <lineage>
        <taxon>Bacteria</taxon>
        <taxon>Pseudomonadati</taxon>
        <taxon>Pseudomonadota</taxon>
        <taxon>Gammaproteobacteria</taxon>
        <taxon>Cellvibrionales</taxon>
        <taxon>Microbulbiferaceae</taxon>
        <taxon>Biformimicrobium</taxon>
    </lineage>
</organism>
<dbReference type="RefSeq" id="WP_285762452.1">
    <property type="nucleotide sequence ID" value="NZ_BSYJ01000001.1"/>
</dbReference>
<dbReference type="Gene3D" id="3.40.50.150">
    <property type="entry name" value="Vaccinia Virus protein VP39"/>
    <property type="match status" value="1"/>
</dbReference>
<dbReference type="Pfam" id="PF07021">
    <property type="entry name" value="MetW"/>
    <property type="match status" value="1"/>
</dbReference>
<dbReference type="CDD" id="cd02440">
    <property type="entry name" value="AdoMet_MTases"/>
    <property type="match status" value="1"/>
</dbReference>